<dbReference type="AlphaFoldDB" id="A0A8J3NIF2"/>
<dbReference type="Proteomes" id="UP000601223">
    <property type="component" value="Unassembled WGS sequence"/>
</dbReference>
<dbReference type="SUPFAM" id="SSF51735">
    <property type="entry name" value="NAD(P)-binding Rossmann-fold domains"/>
    <property type="match status" value="1"/>
</dbReference>
<dbReference type="InterPro" id="IPR052733">
    <property type="entry name" value="Chloroplast_QOR"/>
</dbReference>
<dbReference type="Pfam" id="PF08240">
    <property type="entry name" value="ADH_N"/>
    <property type="match status" value="1"/>
</dbReference>
<dbReference type="PANTHER" id="PTHR44013">
    <property type="entry name" value="ZINC-TYPE ALCOHOL DEHYDROGENASE-LIKE PROTEIN C16A3.02C"/>
    <property type="match status" value="1"/>
</dbReference>
<dbReference type="SUPFAM" id="SSF50129">
    <property type="entry name" value="GroES-like"/>
    <property type="match status" value="1"/>
</dbReference>
<evidence type="ECO:0000313" key="3">
    <source>
        <dbReference type="Proteomes" id="UP000601223"/>
    </source>
</evidence>
<reference evidence="2 3" key="1">
    <citation type="submission" date="2021-01" db="EMBL/GenBank/DDBJ databases">
        <title>Whole genome shotgun sequence of Catellatospora bangladeshensis NBRC 107357.</title>
        <authorList>
            <person name="Komaki H."/>
            <person name="Tamura T."/>
        </authorList>
    </citation>
    <scope>NUCLEOTIDE SEQUENCE [LARGE SCALE GENOMIC DNA]</scope>
    <source>
        <strain evidence="2 3">NBRC 107357</strain>
    </source>
</reference>
<dbReference type="PANTHER" id="PTHR44013:SF1">
    <property type="entry name" value="ZINC-TYPE ALCOHOL DEHYDROGENASE-LIKE PROTEIN C16A3.02C"/>
    <property type="match status" value="1"/>
</dbReference>
<dbReference type="GO" id="GO:0016491">
    <property type="term" value="F:oxidoreductase activity"/>
    <property type="evidence" value="ECO:0007669"/>
    <property type="project" value="InterPro"/>
</dbReference>
<evidence type="ECO:0000259" key="1">
    <source>
        <dbReference type="SMART" id="SM00829"/>
    </source>
</evidence>
<feature type="domain" description="Enoyl reductase (ER)" evidence="1">
    <location>
        <begin position="10"/>
        <end position="317"/>
    </location>
</feature>
<protein>
    <submittedName>
        <fullName evidence="2">NADPH:quinone oxidoreductase</fullName>
    </submittedName>
</protein>
<accession>A0A8J3NIF2</accession>
<dbReference type="EMBL" id="BONF01000010">
    <property type="protein sequence ID" value="GIF80788.1"/>
    <property type="molecule type" value="Genomic_DNA"/>
</dbReference>
<dbReference type="InterPro" id="IPR020843">
    <property type="entry name" value="ER"/>
</dbReference>
<dbReference type="CDD" id="cd08267">
    <property type="entry name" value="MDR1"/>
    <property type="match status" value="1"/>
</dbReference>
<dbReference type="Pfam" id="PF13602">
    <property type="entry name" value="ADH_zinc_N_2"/>
    <property type="match status" value="1"/>
</dbReference>
<comment type="caution">
    <text evidence="2">The sequence shown here is derived from an EMBL/GenBank/DDBJ whole genome shotgun (WGS) entry which is preliminary data.</text>
</comment>
<dbReference type="Gene3D" id="3.40.50.720">
    <property type="entry name" value="NAD(P)-binding Rossmann-like Domain"/>
    <property type="match status" value="1"/>
</dbReference>
<keyword evidence="3" id="KW-1185">Reference proteome</keyword>
<dbReference type="Gene3D" id="3.90.180.10">
    <property type="entry name" value="Medium-chain alcohol dehydrogenases, catalytic domain"/>
    <property type="match status" value="1"/>
</dbReference>
<evidence type="ECO:0000313" key="2">
    <source>
        <dbReference type="EMBL" id="GIF80788.1"/>
    </source>
</evidence>
<dbReference type="InterPro" id="IPR011032">
    <property type="entry name" value="GroES-like_sf"/>
</dbReference>
<name>A0A8J3NIF2_9ACTN</name>
<gene>
    <name evidence="2" type="ORF">Cba03nite_21370</name>
</gene>
<organism evidence="2 3">
    <name type="scientific">Catellatospora bangladeshensis</name>
    <dbReference type="NCBI Taxonomy" id="310355"/>
    <lineage>
        <taxon>Bacteria</taxon>
        <taxon>Bacillati</taxon>
        <taxon>Actinomycetota</taxon>
        <taxon>Actinomycetes</taxon>
        <taxon>Micromonosporales</taxon>
        <taxon>Micromonosporaceae</taxon>
        <taxon>Catellatospora</taxon>
    </lineage>
</organism>
<dbReference type="SMART" id="SM00829">
    <property type="entry name" value="PKS_ER"/>
    <property type="match status" value="1"/>
</dbReference>
<dbReference type="InterPro" id="IPR036291">
    <property type="entry name" value="NAD(P)-bd_dom_sf"/>
</dbReference>
<dbReference type="RefSeq" id="WP_203744702.1">
    <property type="nucleotide sequence ID" value="NZ_BONF01000010.1"/>
</dbReference>
<sequence length="322" mass="34926">MRAVVHTAFGSPDVLRLTEVDTPVPGERDVLIRVAATTVTSAECAMRRGEPRWGRVIIGFTRPRRRLRTLGMELAGDVVAVGARVTRFRPGDRVFGFTGFGLGAYADYKAMPERGSLAAMPANVGYPQAAAAVDGATTALFFLRDRARLQPGQRVLVIGASGSIGTYAVQLARHLGAHVTAVCGTRNVELVTSLGADRVIDYTAEDFTATGDTYDVVFDTVGRSSFTRCRRVLAPRGCYLPTTGLHHLPLSWWTALRGGPRVVTGMSVSKNEALVYIRDLIEQDRLRIVIDRTYPLADIVEAHRYVDSGHKTGNVVVTVAAE</sequence>
<proteinExistence type="predicted"/>
<dbReference type="InterPro" id="IPR013154">
    <property type="entry name" value="ADH-like_N"/>
</dbReference>